<dbReference type="AlphaFoldDB" id="A0AAD8NM57"/>
<dbReference type="EMBL" id="JAUHHV010000009">
    <property type="protein sequence ID" value="KAK1413416.1"/>
    <property type="molecule type" value="Genomic_DNA"/>
</dbReference>
<gene>
    <name evidence="1" type="ORF">QVD17_35189</name>
</gene>
<dbReference type="Proteomes" id="UP001229421">
    <property type="component" value="Unassembled WGS sequence"/>
</dbReference>
<keyword evidence="2" id="KW-1185">Reference proteome</keyword>
<evidence type="ECO:0000313" key="2">
    <source>
        <dbReference type="Proteomes" id="UP001229421"/>
    </source>
</evidence>
<name>A0AAD8NM57_TARER</name>
<accession>A0AAD8NM57</accession>
<evidence type="ECO:0000313" key="1">
    <source>
        <dbReference type="EMBL" id="KAK1413416.1"/>
    </source>
</evidence>
<comment type="caution">
    <text evidence="1">The sequence shown here is derived from an EMBL/GenBank/DDBJ whole genome shotgun (WGS) entry which is preliminary data.</text>
</comment>
<organism evidence="1 2">
    <name type="scientific">Tagetes erecta</name>
    <name type="common">African marigold</name>
    <dbReference type="NCBI Taxonomy" id="13708"/>
    <lineage>
        <taxon>Eukaryota</taxon>
        <taxon>Viridiplantae</taxon>
        <taxon>Streptophyta</taxon>
        <taxon>Embryophyta</taxon>
        <taxon>Tracheophyta</taxon>
        <taxon>Spermatophyta</taxon>
        <taxon>Magnoliopsida</taxon>
        <taxon>eudicotyledons</taxon>
        <taxon>Gunneridae</taxon>
        <taxon>Pentapetalae</taxon>
        <taxon>asterids</taxon>
        <taxon>campanulids</taxon>
        <taxon>Asterales</taxon>
        <taxon>Asteraceae</taxon>
        <taxon>Asteroideae</taxon>
        <taxon>Heliantheae alliance</taxon>
        <taxon>Tageteae</taxon>
        <taxon>Tagetes</taxon>
    </lineage>
</organism>
<sequence length="83" mass="9672">MVCICLLHKSTKILILSHWRRSVMLTLIPYPTRPDPTVCCSVFKDHKICRHDSIDASQNLLITATLWFANILPQLFRAYYLLL</sequence>
<reference evidence="1" key="1">
    <citation type="journal article" date="2023" name="bioRxiv">
        <title>Improved chromosome-level genome assembly for marigold (Tagetes erecta).</title>
        <authorList>
            <person name="Jiang F."/>
            <person name="Yuan L."/>
            <person name="Wang S."/>
            <person name="Wang H."/>
            <person name="Xu D."/>
            <person name="Wang A."/>
            <person name="Fan W."/>
        </authorList>
    </citation>
    <scope>NUCLEOTIDE SEQUENCE</scope>
    <source>
        <strain evidence="1">WSJ</strain>
        <tissue evidence="1">Leaf</tissue>
    </source>
</reference>
<proteinExistence type="predicted"/>
<protein>
    <submittedName>
        <fullName evidence="1">Uncharacterized protein</fullName>
    </submittedName>
</protein>